<proteinExistence type="predicted"/>
<evidence type="ECO:0000313" key="2">
    <source>
        <dbReference type="Proteomes" id="UP001202289"/>
    </source>
</evidence>
<accession>A0ACC6A0D6</accession>
<sequence length="188" mass="21831">MYGVIALFDEAVEKEIHTVWNELCRNGISYYSKEVPDRRPHITIASYQNFEQESFIEDMNQVLQETSNIPITLSTLGTFLASKTVFLTPIPTKTLLDFHCNFHGQMKKYSDHSSSLYLPDNWIPHCTIANHLTEEKFHEAFRYCTDRIEKIHAVIREIALIKVEHKNEKCVDAPIIFSKRLTNVTNNV</sequence>
<organism evidence="1 2">
    <name type="scientific">Bacillus cytotoxicus</name>
    <dbReference type="NCBI Taxonomy" id="580165"/>
    <lineage>
        <taxon>Bacteria</taxon>
        <taxon>Bacillati</taxon>
        <taxon>Bacillota</taxon>
        <taxon>Bacilli</taxon>
        <taxon>Bacillales</taxon>
        <taxon>Bacillaceae</taxon>
        <taxon>Bacillus</taxon>
        <taxon>Bacillus cereus group</taxon>
    </lineage>
</organism>
<comment type="caution">
    <text evidence="1">The sequence shown here is derived from an EMBL/GenBank/DDBJ whole genome shotgun (WGS) entry which is preliminary data.</text>
</comment>
<protein>
    <submittedName>
        <fullName evidence="1">2'-5' RNA ligase family protein</fullName>
    </submittedName>
</protein>
<reference evidence="1" key="1">
    <citation type="submission" date="2022-05" db="EMBL/GenBank/DDBJ databases">
        <title>Comparative Genomics of Spacecraft Associated Microbes.</title>
        <authorList>
            <person name="Tran M.T."/>
            <person name="Wright A."/>
            <person name="Seuylemezian A."/>
            <person name="Eisen J."/>
            <person name="Coil D."/>
        </authorList>
    </citation>
    <scope>NUCLEOTIDE SEQUENCE</scope>
    <source>
        <strain evidence="1">FAIRING 10M-2.2</strain>
    </source>
</reference>
<dbReference type="EMBL" id="JAMBOP010000001">
    <property type="protein sequence ID" value="MCM3734335.1"/>
    <property type="molecule type" value="Genomic_DNA"/>
</dbReference>
<keyword evidence="1" id="KW-0436">Ligase</keyword>
<evidence type="ECO:0000313" key="1">
    <source>
        <dbReference type="EMBL" id="MCM3734335.1"/>
    </source>
</evidence>
<keyword evidence="2" id="KW-1185">Reference proteome</keyword>
<dbReference type="Proteomes" id="UP001202289">
    <property type="component" value="Unassembled WGS sequence"/>
</dbReference>
<gene>
    <name evidence="1" type="ORF">M3215_00395</name>
</gene>
<name>A0ACC6A0D6_9BACI</name>